<dbReference type="RefSeq" id="WP_332865218.1">
    <property type="nucleotide sequence ID" value="NZ_JBAFSM010000019.1"/>
</dbReference>
<evidence type="ECO:0000256" key="5">
    <source>
        <dbReference type="SAM" id="Coils"/>
    </source>
</evidence>
<keyword evidence="3" id="KW-0808">Transferase</keyword>
<sequence length="709" mass="79290">MVDRARRGIMREWWGVWVVVPSVGLLITALRLMGWFQPAEWTGYDLFLQLRPRESPDSRIVIVGLEESDIQKYRQWPVSDRLLARLITRIHAGKPRAIGLDLHRDLPVPPGNDESVRVFQKTPNLIGIQKVNGDGVYGAIAPPPVLAGEGRIGASDALLDGDGVLRRAILFPRTKDNPALPSFGLALALAYLEKEGIRPIASQDGGWMQLRNTVFYPLDRNAGGYVGIGTAEYQILLNFRGSAGTFPTVSFADVLEGRIPANFFHDKIVLIGSRAVSLKDYFFTPYSKGFNTNALLVYGVEIHANLASQILATALDKRPLLQTWTEPVEYLWIWAWIALAASWGWRGRSTRNSIGLLSRILLGTSLMSIGLIGGSYLLFLGSWWVPLVPALAGVLAGSAGITIALYIDRLRKAKDILEKTVQERTEELYLKNERLEKTLEELTATQQQIIAQEKLAYLGMLSAGINHEIRNPVNLIDNFADLSLEAEREVRERIEDCQDFLPENYSDEIREELSLVHENIETIKNQTRRITLLIQALSPRVKFREIEPELTDIHSLLDTAARLVFYTKKVSDSRIGVKLETDYDRSLEPIAVIVPEITQVFVNLIDNAYDAIYQRSRTEIVDYEPTIIIATRDRGDFIEIQIADNGIGIDPGLREKIFQPFVTTKPPGKGSGLGLSIARDIIVGKDGGKLQLVDGRSNYTTFSIELPKK</sequence>
<dbReference type="EMBL" id="JBAFSM010000019">
    <property type="protein sequence ID" value="MEG3437736.1"/>
    <property type="molecule type" value="Genomic_DNA"/>
</dbReference>
<keyword evidence="6" id="KW-0812">Transmembrane</keyword>
<dbReference type="PRINTS" id="PR00344">
    <property type="entry name" value="BCTRLSENSOR"/>
</dbReference>
<feature type="transmembrane region" description="Helical" evidence="6">
    <location>
        <begin position="330"/>
        <end position="348"/>
    </location>
</feature>
<dbReference type="SMART" id="SM01080">
    <property type="entry name" value="CHASE2"/>
    <property type="match status" value="1"/>
</dbReference>
<organism evidence="8 9">
    <name type="scientific">Pannus brasiliensis CCIBt3594</name>
    <dbReference type="NCBI Taxonomy" id="1427578"/>
    <lineage>
        <taxon>Bacteria</taxon>
        <taxon>Bacillati</taxon>
        <taxon>Cyanobacteriota</taxon>
        <taxon>Cyanophyceae</taxon>
        <taxon>Oscillatoriophycideae</taxon>
        <taxon>Chroococcales</taxon>
        <taxon>Microcystaceae</taxon>
        <taxon>Pannus</taxon>
    </lineage>
</organism>
<dbReference type="InterPro" id="IPR003594">
    <property type="entry name" value="HATPase_dom"/>
</dbReference>
<dbReference type="SMART" id="SM00387">
    <property type="entry name" value="HATPase_c"/>
    <property type="match status" value="1"/>
</dbReference>
<dbReference type="SUPFAM" id="SSF47384">
    <property type="entry name" value="Homodimeric domain of signal transducing histidine kinase"/>
    <property type="match status" value="1"/>
</dbReference>
<keyword evidence="6" id="KW-1133">Transmembrane helix</keyword>
<dbReference type="GO" id="GO:0000155">
    <property type="term" value="F:phosphorelay sensor kinase activity"/>
    <property type="evidence" value="ECO:0007669"/>
    <property type="project" value="InterPro"/>
</dbReference>
<dbReference type="EC" id="2.7.13.3" evidence="2"/>
<dbReference type="Pfam" id="PF05226">
    <property type="entry name" value="CHASE2"/>
    <property type="match status" value="1"/>
</dbReference>
<dbReference type="PROSITE" id="PS50109">
    <property type="entry name" value="HIS_KIN"/>
    <property type="match status" value="1"/>
</dbReference>
<dbReference type="SUPFAM" id="SSF55874">
    <property type="entry name" value="ATPase domain of HSP90 chaperone/DNA topoisomerase II/histidine kinase"/>
    <property type="match status" value="1"/>
</dbReference>
<feature type="domain" description="Histidine kinase" evidence="7">
    <location>
        <begin position="464"/>
        <end position="709"/>
    </location>
</feature>
<dbReference type="InterPro" id="IPR007890">
    <property type="entry name" value="CHASE2"/>
</dbReference>
<keyword evidence="5" id="KW-0175">Coiled coil</keyword>
<feature type="transmembrane region" description="Helical" evidence="6">
    <location>
        <begin position="12"/>
        <end position="36"/>
    </location>
</feature>
<dbReference type="Pfam" id="PF02518">
    <property type="entry name" value="HATPase_c"/>
    <property type="match status" value="1"/>
</dbReference>
<dbReference type="PANTHER" id="PTHR43065:SF42">
    <property type="entry name" value="TWO-COMPONENT SENSOR PPRA"/>
    <property type="match status" value="1"/>
</dbReference>
<proteinExistence type="predicted"/>
<protein>
    <recommendedName>
        <fullName evidence="2">histidine kinase</fullName>
        <ecNumber evidence="2">2.7.13.3</ecNumber>
    </recommendedName>
</protein>
<evidence type="ECO:0000259" key="7">
    <source>
        <dbReference type="PROSITE" id="PS50109"/>
    </source>
</evidence>
<name>A0AAW9QWB3_9CHRO</name>
<evidence type="ECO:0000313" key="8">
    <source>
        <dbReference type="EMBL" id="MEG3437736.1"/>
    </source>
</evidence>
<keyword evidence="3" id="KW-0418">Kinase</keyword>
<evidence type="ECO:0000256" key="1">
    <source>
        <dbReference type="ARBA" id="ARBA00000085"/>
    </source>
</evidence>
<dbReference type="InterPro" id="IPR004358">
    <property type="entry name" value="Sig_transdc_His_kin-like_C"/>
</dbReference>
<dbReference type="PANTHER" id="PTHR43065">
    <property type="entry name" value="SENSOR HISTIDINE KINASE"/>
    <property type="match status" value="1"/>
</dbReference>
<keyword evidence="6" id="KW-0472">Membrane</keyword>
<comment type="caution">
    <text evidence="8">The sequence shown here is derived from an EMBL/GenBank/DDBJ whole genome shotgun (WGS) entry which is preliminary data.</text>
</comment>
<dbReference type="InterPro" id="IPR036097">
    <property type="entry name" value="HisK_dim/P_sf"/>
</dbReference>
<keyword evidence="4" id="KW-0902">Two-component regulatory system</keyword>
<gene>
    <name evidence="8" type="ORF">V0288_11455</name>
</gene>
<feature type="transmembrane region" description="Helical" evidence="6">
    <location>
        <begin position="360"/>
        <end position="381"/>
    </location>
</feature>
<evidence type="ECO:0000256" key="4">
    <source>
        <dbReference type="ARBA" id="ARBA00023012"/>
    </source>
</evidence>
<evidence type="ECO:0000256" key="3">
    <source>
        <dbReference type="ARBA" id="ARBA00022777"/>
    </source>
</evidence>
<feature type="coiled-coil region" evidence="5">
    <location>
        <begin position="407"/>
        <end position="455"/>
    </location>
</feature>
<dbReference type="InterPro" id="IPR036890">
    <property type="entry name" value="HATPase_C_sf"/>
</dbReference>
<dbReference type="Proteomes" id="UP001328733">
    <property type="component" value="Unassembled WGS sequence"/>
</dbReference>
<dbReference type="InterPro" id="IPR005467">
    <property type="entry name" value="His_kinase_dom"/>
</dbReference>
<evidence type="ECO:0000256" key="2">
    <source>
        <dbReference type="ARBA" id="ARBA00012438"/>
    </source>
</evidence>
<dbReference type="Gene3D" id="3.30.565.10">
    <property type="entry name" value="Histidine kinase-like ATPase, C-terminal domain"/>
    <property type="match status" value="1"/>
</dbReference>
<keyword evidence="9" id="KW-1185">Reference proteome</keyword>
<evidence type="ECO:0000256" key="6">
    <source>
        <dbReference type="SAM" id="Phobius"/>
    </source>
</evidence>
<comment type="catalytic activity">
    <reaction evidence="1">
        <text>ATP + protein L-histidine = ADP + protein N-phospho-L-histidine.</text>
        <dbReference type="EC" id="2.7.13.3"/>
    </reaction>
</comment>
<accession>A0AAW9QWB3</accession>
<feature type="transmembrane region" description="Helical" evidence="6">
    <location>
        <begin position="387"/>
        <end position="407"/>
    </location>
</feature>
<dbReference type="AlphaFoldDB" id="A0AAW9QWB3"/>
<evidence type="ECO:0000313" key="9">
    <source>
        <dbReference type="Proteomes" id="UP001328733"/>
    </source>
</evidence>
<reference evidence="8 9" key="1">
    <citation type="submission" date="2024-01" db="EMBL/GenBank/DDBJ databases">
        <title>Genomic insights into the taxonomy and metabolism of the cyanobacterium Pannus brasiliensis CCIBt3594.</title>
        <authorList>
            <person name="Machado M."/>
            <person name="Botero N.B."/>
            <person name="Andreote A.P.D."/>
            <person name="Feitosa A.M.T."/>
            <person name="Popin R."/>
            <person name="Sivonen K."/>
            <person name="Fiore M.F."/>
        </authorList>
    </citation>
    <scope>NUCLEOTIDE SEQUENCE [LARGE SCALE GENOMIC DNA]</scope>
    <source>
        <strain evidence="8 9">CCIBt3594</strain>
    </source>
</reference>
<dbReference type="Gene3D" id="1.10.287.130">
    <property type="match status" value="1"/>
</dbReference>